<gene>
    <name evidence="2" type="ORF">BDK51DRAFT_49717</name>
</gene>
<accession>A0A4P9VYL8</accession>
<feature type="region of interest" description="Disordered" evidence="1">
    <location>
        <begin position="139"/>
        <end position="214"/>
    </location>
</feature>
<keyword evidence="3" id="KW-1185">Reference proteome</keyword>
<evidence type="ECO:0000313" key="3">
    <source>
        <dbReference type="Proteomes" id="UP000269721"/>
    </source>
</evidence>
<sequence length="260" mass="28446">MVPVLEAHYDSIAARAPPLEAANGINNDIHVMALETKVDATNIEDLLSDCAERAMLEVEMFPVLDKLTKEMYYNVLVDELSPSPWLTQSSQPIPFGSRKTSTTHYICLYPHPAHLRTCEVDAVRSVMAQEMHGLRLPHPLEFKRPVDPASQPYRTISTSPQLDGMDGHAPGPTQHAWHQPAARGPRNGRPHPYNHPILRQPPDPQRSKSRHEPRLSAVCRMPVAADSWCAALTSFAGQLSSSSKSAVPASSSLSSNAGAA</sequence>
<evidence type="ECO:0000313" key="2">
    <source>
        <dbReference type="EMBL" id="RKO83398.1"/>
    </source>
</evidence>
<dbReference type="EMBL" id="ML001285">
    <property type="protein sequence ID" value="RKO83398.1"/>
    <property type="molecule type" value="Genomic_DNA"/>
</dbReference>
<proteinExistence type="predicted"/>
<dbReference type="AlphaFoldDB" id="A0A4P9VYL8"/>
<protein>
    <submittedName>
        <fullName evidence="2">Uncharacterized protein</fullName>
    </submittedName>
</protein>
<feature type="region of interest" description="Disordered" evidence="1">
    <location>
        <begin position="239"/>
        <end position="260"/>
    </location>
</feature>
<dbReference type="Proteomes" id="UP000269721">
    <property type="component" value="Unassembled WGS sequence"/>
</dbReference>
<name>A0A4P9VYL8_9FUNG</name>
<organism evidence="2 3">
    <name type="scientific">Blyttiomyces helicus</name>
    <dbReference type="NCBI Taxonomy" id="388810"/>
    <lineage>
        <taxon>Eukaryota</taxon>
        <taxon>Fungi</taxon>
        <taxon>Fungi incertae sedis</taxon>
        <taxon>Chytridiomycota</taxon>
        <taxon>Chytridiomycota incertae sedis</taxon>
        <taxon>Chytridiomycetes</taxon>
        <taxon>Chytridiomycetes incertae sedis</taxon>
        <taxon>Blyttiomyces</taxon>
    </lineage>
</organism>
<feature type="compositionally biased region" description="Polar residues" evidence="1">
    <location>
        <begin position="152"/>
        <end position="161"/>
    </location>
</feature>
<feature type="compositionally biased region" description="Low complexity" evidence="1">
    <location>
        <begin position="240"/>
        <end position="260"/>
    </location>
</feature>
<evidence type="ECO:0000256" key="1">
    <source>
        <dbReference type="SAM" id="MobiDB-lite"/>
    </source>
</evidence>
<reference evidence="3" key="1">
    <citation type="journal article" date="2018" name="Nat. Microbiol.">
        <title>Leveraging single-cell genomics to expand the fungal tree of life.</title>
        <authorList>
            <person name="Ahrendt S.R."/>
            <person name="Quandt C.A."/>
            <person name="Ciobanu D."/>
            <person name="Clum A."/>
            <person name="Salamov A."/>
            <person name="Andreopoulos B."/>
            <person name="Cheng J.F."/>
            <person name="Woyke T."/>
            <person name="Pelin A."/>
            <person name="Henrissat B."/>
            <person name="Reynolds N.K."/>
            <person name="Benny G.L."/>
            <person name="Smith M.E."/>
            <person name="James T.Y."/>
            <person name="Grigoriev I.V."/>
        </authorList>
    </citation>
    <scope>NUCLEOTIDE SEQUENCE [LARGE SCALE GENOMIC DNA]</scope>
</reference>